<feature type="transmembrane region" description="Helical" evidence="7">
    <location>
        <begin position="59"/>
        <end position="81"/>
    </location>
</feature>
<evidence type="ECO:0000256" key="2">
    <source>
        <dbReference type="ARBA" id="ARBA00022448"/>
    </source>
</evidence>
<evidence type="ECO:0000256" key="4">
    <source>
        <dbReference type="ARBA" id="ARBA00022692"/>
    </source>
</evidence>
<keyword evidence="4 7" id="KW-0812">Transmembrane</keyword>
<dbReference type="PANTHER" id="PTHR23517:SF10">
    <property type="entry name" value="MAJOR FACILITATOR SUPERFAMILY (MFS) PROFILE DOMAIN-CONTAINING PROTEIN"/>
    <property type="match status" value="1"/>
</dbReference>
<dbReference type="Proteomes" id="UP000284109">
    <property type="component" value="Unassembled WGS sequence"/>
</dbReference>
<reference evidence="9 10" key="1">
    <citation type="submission" date="2018-07" db="EMBL/GenBank/DDBJ databases">
        <title>Genome sequences of six Lactobacillus spp. isolated from bumble bee guts.</title>
        <authorList>
            <person name="Motta E.V.S."/>
            <person name="Moran N.A."/>
        </authorList>
    </citation>
    <scope>NUCLEOTIDE SEQUENCE [LARGE SCALE GENOMIC DNA]</scope>
    <source>
        <strain evidence="9 10">BI-1.1</strain>
    </source>
</reference>
<gene>
    <name evidence="9" type="ORF">DS831_02355</name>
</gene>
<feature type="transmembrane region" description="Helical" evidence="7">
    <location>
        <begin position="150"/>
        <end position="173"/>
    </location>
</feature>
<feature type="transmembrane region" description="Helical" evidence="7">
    <location>
        <begin position="261"/>
        <end position="281"/>
    </location>
</feature>
<accession>A0A3R6XXE8</accession>
<feature type="transmembrane region" description="Helical" evidence="7">
    <location>
        <begin position="314"/>
        <end position="341"/>
    </location>
</feature>
<dbReference type="PROSITE" id="PS50850">
    <property type="entry name" value="MFS"/>
    <property type="match status" value="1"/>
</dbReference>
<organism evidence="9 10">
    <name type="scientific">Bombilactobacillus bombi</name>
    <dbReference type="NCBI Taxonomy" id="1303590"/>
    <lineage>
        <taxon>Bacteria</taxon>
        <taxon>Bacillati</taxon>
        <taxon>Bacillota</taxon>
        <taxon>Bacilli</taxon>
        <taxon>Lactobacillales</taxon>
        <taxon>Lactobacillaceae</taxon>
        <taxon>Bombilactobacillus</taxon>
    </lineage>
</organism>
<feature type="transmembrane region" description="Helical" evidence="7">
    <location>
        <begin position="353"/>
        <end position="372"/>
    </location>
</feature>
<evidence type="ECO:0000256" key="6">
    <source>
        <dbReference type="ARBA" id="ARBA00023136"/>
    </source>
</evidence>
<keyword evidence="2" id="KW-0813">Transport</keyword>
<feature type="transmembrane region" description="Helical" evidence="7">
    <location>
        <begin position="93"/>
        <end position="111"/>
    </location>
</feature>
<feature type="transmembrane region" description="Helical" evidence="7">
    <location>
        <begin position="179"/>
        <end position="199"/>
    </location>
</feature>
<dbReference type="InterPro" id="IPR050171">
    <property type="entry name" value="MFS_Transporters"/>
</dbReference>
<feature type="domain" description="Major facilitator superfamily (MFS) profile" evidence="8">
    <location>
        <begin position="219"/>
        <end position="402"/>
    </location>
</feature>
<name>A0A3R6XXE8_9LACO</name>
<dbReference type="PANTHER" id="PTHR23517">
    <property type="entry name" value="RESISTANCE PROTEIN MDTM, PUTATIVE-RELATED-RELATED"/>
    <property type="match status" value="1"/>
</dbReference>
<dbReference type="GO" id="GO:0005886">
    <property type="term" value="C:plasma membrane"/>
    <property type="evidence" value="ECO:0007669"/>
    <property type="project" value="UniProtKB-SubCell"/>
</dbReference>
<protein>
    <submittedName>
        <fullName evidence="9">MFS transporter</fullName>
    </submittedName>
</protein>
<evidence type="ECO:0000256" key="1">
    <source>
        <dbReference type="ARBA" id="ARBA00004651"/>
    </source>
</evidence>
<dbReference type="OrthoDB" id="3268460at2"/>
<dbReference type="SUPFAM" id="SSF103473">
    <property type="entry name" value="MFS general substrate transporter"/>
    <property type="match status" value="1"/>
</dbReference>
<evidence type="ECO:0000313" key="9">
    <source>
        <dbReference type="EMBL" id="RHW52189.1"/>
    </source>
</evidence>
<dbReference type="EMBL" id="QOCR01000001">
    <property type="protein sequence ID" value="RHW52189.1"/>
    <property type="molecule type" value="Genomic_DNA"/>
</dbReference>
<feature type="transmembrane region" description="Helical" evidence="7">
    <location>
        <begin position="288"/>
        <end position="308"/>
    </location>
</feature>
<evidence type="ECO:0000256" key="3">
    <source>
        <dbReference type="ARBA" id="ARBA00022475"/>
    </source>
</evidence>
<dbReference type="Gene3D" id="1.20.1250.20">
    <property type="entry name" value="MFS general substrate transporter like domains"/>
    <property type="match status" value="2"/>
</dbReference>
<dbReference type="InterPro" id="IPR036259">
    <property type="entry name" value="MFS_trans_sf"/>
</dbReference>
<keyword evidence="10" id="KW-1185">Reference proteome</keyword>
<dbReference type="GO" id="GO:0022857">
    <property type="term" value="F:transmembrane transporter activity"/>
    <property type="evidence" value="ECO:0007669"/>
    <property type="project" value="InterPro"/>
</dbReference>
<sequence length="402" mass="45410">MKLYFIQFIYINNRVYTKMKKNSSIKLKWLLLGSLITSTAMSFIWPLNTIYMHNTLHQSLTIAGLVLGITQIATMVGNWLGGVLFDRWSIYKTSLIGVIINSVVLGMLTFLNSWPIYALLITLSGFSNGILTTCIYSLATRVENQTASSIFNMLYFTSNFGLVFGTLAVGYLLNTGVSYIFFLAFITQVIFLIIVVKHFNVINIAQSKITKKPEKIPLKILFSIIGILFSLLLSWIVYTQWQSNLSAYMLSKGFSIKRYSFLWTLNAILIVVFQPILTLYNNWLEKHIVLRINIGLILFAVSFFILLFGNYYYIFAVAMIVLTLGEILLFPGVASLVNMRVPPTRSGFYQGQVQMFTAGGKALGPFIGAAIIDLTSYSILFCYLILIIIIAIFIFNISVYKS</sequence>
<dbReference type="Pfam" id="PF07690">
    <property type="entry name" value="MFS_1"/>
    <property type="match status" value="2"/>
</dbReference>
<proteinExistence type="predicted"/>
<evidence type="ECO:0000313" key="10">
    <source>
        <dbReference type="Proteomes" id="UP000284109"/>
    </source>
</evidence>
<comment type="caution">
    <text evidence="9">The sequence shown here is derived from an EMBL/GenBank/DDBJ whole genome shotgun (WGS) entry which is preliminary data.</text>
</comment>
<dbReference type="InterPro" id="IPR020846">
    <property type="entry name" value="MFS_dom"/>
</dbReference>
<keyword evidence="6 7" id="KW-0472">Membrane</keyword>
<feature type="transmembrane region" description="Helical" evidence="7">
    <location>
        <begin position="29"/>
        <end position="47"/>
    </location>
</feature>
<feature type="transmembrane region" description="Helical" evidence="7">
    <location>
        <begin position="378"/>
        <end position="400"/>
    </location>
</feature>
<keyword evidence="3" id="KW-1003">Cell membrane</keyword>
<evidence type="ECO:0000256" key="5">
    <source>
        <dbReference type="ARBA" id="ARBA00022989"/>
    </source>
</evidence>
<comment type="subcellular location">
    <subcellularLocation>
        <location evidence="1">Cell membrane</location>
        <topology evidence="1">Multi-pass membrane protein</topology>
    </subcellularLocation>
</comment>
<evidence type="ECO:0000259" key="8">
    <source>
        <dbReference type="PROSITE" id="PS50850"/>
    </source>
</evidence>
<feature type="transmembrane region" description="Helical" evidence="7">
    <location>
        <begin position="117"/>
        <end position="138"/>
    </location>
</feature>
<dbReference type="RefSeq" id="WP_118900002.1">
    <property type="nucleotide sequence ID" value="NZ_QOCR01000001.1"/>
</dbReference>
<feature type="transmembrane region" description="Helical" evidence="7">
    <location>
        <begin position="220"/>
        <end position="241"/>
    </location>
</feature>
<keyword evidence="5 7" id="KW-1133">Transmembrane helix</keyword>
<evidence type="ECO:0000256" key="7">
    <source>
        <dbReference type="SAM" id="Phobius"/>
    </source>
</evidence>
<dbReference type="AlphaFoldDB" id="A0A3R6XXE8"/>
<dbReference type="InterPro" id="IPR011701">
    <property type="entry name" value="MFS"/>
</dbReference>